<dbReference type="InterPro" id="IPR001680">
    <property type="entry name" value="WD40_rpt"/>
</dbReference>
<feature type="compositionally biased region" description="Basic and acidic residues" evidence="8">
    <location>
        <begin position="384"/>
        <end position="415"/>
    </location>
</feature>
<organism evidence="9 10">
    <name type="scientific">Porites evermanni</name>
    <dbReference type="NCBI Taxonomy" id="104178"/>
    <lineage>
        <taxon>Eukaryota</taxon>
        <taxon>Metazoa</taxon>
        <taxon>Cnidaria</taxon>
        <taxon>Anthozoa</taxon>
        <taxon>Hexacorallia</taxon>
        <taxon>Scleractinia</taxon>
        <taxon>Fungiina</taxon>
        <taxon>Poritidae</taxon>
        <taxon>Porites</taxon>
    </lineage>
</organism>
<evidence type="ECO:0000256" key="3">
    <source>
        <dbReference type="ARBA" id="ARBA00022694"/>
    </source>
</evidence>
<keyword evidence="3 6" id="KW-0819">tRNA processing</keyword>
<dbReference type="PANTHER" id="PTHR16288">
    <property type="entry name" value="WD40 REPEAT PROTEIN 4"/>
    <property type="match status" value="1"/>
</dbReference>
<protein>
    <recommendedName>
        <fullName evidence="6">tRNA (guanine-N(7)-)-methyltransferase non-catalytic subunit</fullName>
    </recommendedName>
    <alternativeName>
        <fullName evidence="6">WD repeat-containing protein 4 homolog</fullName>
    </alternativeName>
</protein>
<comment type="subunit">
    <text evidence="6">Forms a heterodimer with the catalytic subunit.</text>
</comment>
<evidence type="ECO:0000256" key="8">
    <source>
        <dbReference type="SAM" id="MobiDB-lite"/>
    </source>
</evidence>
<evidence type="ECO:0000313" key="10">
    <source>
        <dbReference type="Proteomes" id="UP001159427"/>
    </source>
</evidence>
<dbReference type="SMART" id="SM00320">
    <property type="entry name" value="WD40"/>
    <property type="match status" value="3"/>
</dbReference>
<dbReference type="HAMAP" id="MF_03056">
    <property type="entry name" value="TRM82"/>
    <property type="match status" value="1"/>
</dbReference>
<dbReference type="EMBL" id="CALNXI010000610">
    <property type="protein sequence ID" value="CAH3030078.1"/>
    <property type="molecule type" value="Genomic_DNA"/>
</dbReference>
<dbReference type="Gene3D" id="2.130.10.10">
    <property type="entry name" value="YVTN repeat-like/Quinoprotein amine dehydrogenase"/>
    <property type="match status" value="2"/>
</dbReference>
<accession>A0ABN8MRD2</accession>
<dbReference type="InterPro" id="IPR015943">
    <property type="entry name" value="WD40/YVTN_repeat-like_dom_sf"/>
</dbReference>
<evidence type="ECO:0000256" key="4">
    <source>
        <dbReference type="ARBA" id="ARBA00022737"/>
    </source>
</evidence>
<comment type="subcellular location">
    <subcellularLocation>
        <location evidence="1 6">Nucleus</location>
    </subcellularLocation>
</comment>
<evidence type="ECO:0000256" key="5">
    <source>
        <dbReference type="ARBA" id="ARBA00023242"/>
    </source>
</evidence>
<sequence length="415" mass="46655">MADLLWSCRGDLAVVCDTGVKVLGASDGSCKFSHAVTNKPQEIQPGQEFDTSTLGHGVLCCFSNSGKLFALCTPQKELLIWHTNDWKLLSKREVVRRTTVILFTNEEDYIIAGNKGGEVYRFSILNSEQDKELLLGHVSMILDMVITKDDKFLITSDRDEKIRVSCYPNSYNIHSFCLGSLDFVSCLTLLLAGNEDILISGGGDQFVRFWNPKSGEEITSMMTDDRVENDKEEDLKESLLTCPAVSCLACCHKNSVVCAIRERCRTLCLYHTSVKEVTSLPSLQTSVPPWSVAFDPEGRLWCLQPHPEEPVLVFEPRGALPNLTYMKLSSDFSPVLLSASDWNFLKGCVDKERKLDTLRKKEVDNISEYFARKEDRIGKKKGKSATEDNTRTESLHTAHEEIAESHEAKRPRLET</sequence>
<keyword evidence="2 6" id="KW-0853">WD repeat</keyword>
<keyword evidence="4 6" id="KW-0677">Repeat</keyword>
<dbReference type="InterPro" id="IPR028884">
    <property type="entry name" value="Trm82"/>
</dbReference>
<dbReference type="InterPro" id="IPR036322">
    <property type="entry name" value="WD40_repeat_dom_sf"/>
</dbReference>
<dbReference type="Pfam" id="PF00400">
    <property type="entry name" value="WD40"/>
    <property type="match status" value="1"/>
</dbReference>
<comment type="function">
    <text evidence="6">Required for the formation of N(7)-methylguanine at position 46 (m7G46) in tRNA. In the complex, it is required to stabilize and induce conformational changes of the catalytic subunit.</text>
</comment>
<dbReference type="PROSITE" id="PS50082">
    <property type="entry name" value="WD_REPEATS_2"/>
    <property type="match status" value="1"/>
</dbReference>
<feature type="region of interest" description="Disordered" evidence="8">
    <location>
        <begin position="377"/>
        <end position="415"/>
    </location>
</feature>
<evidence type="ECO:0000256" key="1">
    <source>
        <dbReference type="ARBA" id="ARBA00004123"/>
    </source>
</evidence>
<name>A0ABN8MRD2_9CNID</name>
<gene>
    <name evidence="9" type="ORF">PEVE_00037357</name>
</gene>
<proteinExistence type="inferred from homology"/>
<evidence type="ECO:0000256" key="2">
    <source>
        <dbReference type="ARBA" id="ARBA00022574"/>
    </source>
</evidence>
<dbReference type="PANTHER" id="PTHR16288:SF0">
    <property type="entry name" value="TRNA (GUANINE-N(7)-)-METHYLTRANSFERASE NON-CATALYTIC SUBUNIT WDR4"/>
    <property type="match status" value="1"/>
</dbReference>
<feature type="repeat" description="WD" evidence="7">
    <location>
        <begin position="194"/>
        <end position="220"/>
    </location>
</feature>
<comment type="caution">
    <text evidence="9">The sequence shown here is derived from an EMBL/GenBank/DDBJ whole genome shotgun (WGS) entry which is preliminary data.</text>
</comment>
<comment type="pathway">
    <text evidence="6">tRNA modification; N(7)-methylguanine-tRNA biosynthesis.</text>
</comment>
<comment type="similarity">
    <text evidence="6">Belongs to the WD repeat TRM82 family.</text>
</comment>
<keyword evidence="10" id="KW-1185">Reference proteome</keyword>
<evidence type="ECO:0000313" key="9">
    <source>
        <dbReference type="EMBL" id="CAH3030078.1"/>
    </source>
</evidence>
<evidence type="ECO:0000256" key="7">
    <source>
        <dbReference type="PROSITE-ProRule" id="PRU00221"/>
    </source>
</evidence>
<evidence type="ECO:0000256" key="6">
    <source>
        <dbReference type="HAMAP-Rule" id="MF_03056"/>
    </source>
</evidence>
<dbReference type="SUPFAM" id="SSF50978">
    <property type="entry name" value="WD40 repeat-like"/>
    <property type="match status" value="1"/>
</dbReference>
<reference evidence="9 10" key="1">
    <citation type="submission" date="2022-05" db="EMBL/GenBank/DDBJ databases">
        <authorList>
            <consortium name="Genoscope - CEA"/>
            <person name="William W."/>
        </authorList>
    </citation>
    <scope>NUCLEOTIDE SEQUENCE [LARGE SCALE GENOMIC DNA]</scope>
</reference>
<dbReference type="Proteomes" id="UP001159427">
    <property type="component" value="Unassembled WGS sequence"/>
</dbReference>
<keyword evidence="5 6" id="KW-0539">Nucleus</keyword>